<evidence type="ECO:0000313" key="2">
    <source>
        <dbReference type="Proteomes" id="UP000560470"/>
    </source>
</evidence>
<evidence type="ECO:0000313" key="1">
    <source>
        <dbReference type="EMBL" id="NVZ55869.1"/>
    </source>
</evidence>
<organism evidence="1 2">
    <name type="scientific">Pseudomonas edaphica</name>
    <dbReference type="NCBI Taxonomy" id="2006980"/>
    <lineage>
        <taxon>Bacteria</taxon>
        <taxon>Pseudomonadati</taxon>
        <taxon>Pseudomonadota</taxon>
        <taxon>Gammaproteobacteria</taxon>
        <taxon>Pseudomonadales</taxon>
        <taxon>Pseudomonadaceae</taxon>
        <taxon>Pseudomonas</taxon>
    </lineage>
</organism>
<dbReference type="Proteomes" id="UP000560470">
    <property type="component" value="Unassembled WGS sequence"/>
</dbReference>
<name>A0A7Y7RP63_9PSED</name>
<dbReference type="EMBL" id="JACAOZ010000006">
    <property type="protein sequence ID" value="NVZ55869.1"/>
    <property type="molecule type" value="Genomic_DNA"/>
</dbReference>
<protein>
    <submittedName>
        <fullName evidence="1">Uncharacterized protein</fullName>
    </submittedName>
</protein>
<comment type="caution">
    <text evidence="1">The sequence shown here is derived from an EMBL/GenBank/DDBJ whole genome shotgun (WGS) entry which is preliminary data.</text>
</comment>
<dbReference type="RefSeq" id="WP_177033080.1">
    <property type="nucleotide sequence ID" value="NZ_JACAOZ010000006.1"/>
</dbReference>
<proteinExistence type="predicted"/>
<gene>
    <name evidence="1" type="ORF">HX797_06290</name>
</gene>
<dbReference type="AlphaFoldDB" id="A0A7Y7RP63"/>
<sequence>MIFVFDPAHREVRTWTHGEIEGPCFIATITSMRTGEKNRAAVIECAYELQHYLSAVKDVVVEHVHMMCPPTVSGRSEWALEKLESIVVFQGVASNANAVVYRTAIASYKIGDLDLRKK</sequence>
<accession>A0A7Y7RP63</accession>
<reference evidence="1 2" key="1">
    <citation type="submission" date="2020-04" db="EMBL/GenBank/DDBJ databases">
        <title>Molecular characterization of pseudomonads from Agaricus bisporus reveal novel blotch 2 pathogens in Western Europe.</title>
        <authorList>
            <person name="Taparia T."/>
            <person name="Krijger M."/>
            <person name="Haynes E."/>
            <person name="Elpinstone J.G."/>
            <person name="Noble R."/>
            <person name="Van Der Wolf J."/>
        </authorList>
    </citation>
    <scope>NUCLEOTIDE SEQUENCE [LARGE SCALE GENOMIC DNA]</scope>
    <source>
        <strain evidence="1 2">B7002</strain>
    </source>
</reference>